<comment type="caution">
    <text evidence="1">The sequence shown here is derived from an EMBL/GenBank/DDBJ whole genome shotgun (WGS) entry which is preliminary data.</text>
</comment>
<organism evidence="1 2">
    <name type="scientific">Acinetobacter pragensis</name>
    <dbReference type="NCBI Taxonomy" id="1806892"/>
    <lineage>
        <taxon>Bacteria</taxon>
        <taxon>Pseudomonadati</taxon>
        <taxon>Pseudomonadota</taxon>
        <taxon>Gammaproteobacteria</taxon>
        <taxon>Moraxellales</taxon>
        <taxon>Moraxellaceae</taxon>
        <taxon>Acinetobacter</taxon>
    </lineage>
</organism>
<gene>
    <name evidence="1" type="ORF">AZH43_08105</name>
</gene>
<dbReference type="InterPro" id="IPR012349">
    <property type="entry name" value="Split_barrel_FMN-bd"/>
</dbReference>
<reference evidence="1 2" key="1">
    <citation type="submission" date="2016-03" db="EMBL/GenBank/DDBJ databases">
        <title>Acinetobacter genomospecies 28 strain ANC 4149.</title>
        <authorList>
            <person name="Radolfova-Krizova L."/>
            <person name="Nemec A."/>
        </authorList>
    </citation>
    <scope>NUCLEOTIDE SEQUENCE [LARGE SCALE GENOMIC DNA]</scope>
    <source>
        <strain evidence="1 2">ANC 4149</strain>
    </source>
</reference>
<dbReference type="Proteomes" id="UP000076276">
    <property type="component" value="Unassembled WGS sequence"/>
</dbReference>
<dbReference type="STRING" id="1806892.AZH43_08105"/>
<name>A0A151Y4A3_9GAMM</name>
<accession>A0A151Y4A3</accession>
<protein>
    <submittedName>
        <fullName evidence="1">Pyridoxamine 5'-phosphate oxidase</fullName>
    </submittedName>
</protein>
<sequence length="163" mass="18834">MKPQEWVHIRKVIAQAQKASMHCSIATVDNDLQPTITPIGTLFLHDTSARGFFFDSFSEALQANLSHHPKACIQAINSSSLFWLQSLYKGQFKDFPGIRLYAEIGDLRPANEAELAMVNRRIRALKWTKGSKLIWNDFKNVRDFQVYGYKWVKYPYMMPAESF</sequence>
<dbReference type="RefSeq" id="WP_067667182.1">
    <property type="nucleotide sequence ID" value="NZ_CBCSIK010000008.1"/>
</dbReference>
<evidence type="ECO:0000313" key="2">
    <source>
        <dbReference type="Proteomes" id="UP000076276"/>
    </source>
</evidence>
<dbReference type="Gene3D" id="2.30.110.10">
    <property type="entry name" value="Electron Transport, Fmn-binding Protein, Chain A"/>
    <property type="match status" value="1"/>
</dbReference>
<evidence type="ECO:0000313" key="1">
    <source>
        <dbReference type="EMBL" id="KYQ72809.1"/>
    </source>
</evidence>
<dbReference type="OrthoDB" id="1161330at2"/>
<dbReference type="EMBL" id="LUAW01000013">
    <property type="protein sequence ID" value="KYQ72809.1"/>
    <property type="molecule type" value="Genomic_DNA"/>
</dbReference>
<proteinExistence type="predicted"/>
<dbReference type="SUPFAM" id="SSF50475">
    <property type="entry name" value="FMN-binding split barrel"/>
    <property type="match status" value="1"/>
</dbReference>
<keyword evidence="2" id="KW-1185">Reference proteome</keyword>
<dbReference type="AlphaFoldDB" id="A0A151Y4A3"/>